<keyword evidence="1" id="KW-0812">Transmembrane</keyword>
<dbReference type="PANTHER" id="PTHR11161">
    <property type="entry name" value="O-ACYLTRANSFERASE"/>
    <property type="match status" value="1"/>
</dbReference>
<evidence type="ECO:0000256" key="2">
    <source>
        <dbReference type="SAM" id="SignalP"/>
    </source>
</evidence>
<evidence type="ECO:0000313" key="4">
    <source>
        <dbReference type="EMBL" id="JAV71839.1"/>
    </source>
</evidence>
<sequence>MRFEYVFVVIFVSGVLNSKVSGEPSGYLKYVLDILGDVVQNETNGIGIKCRRHLDYYQTGLETNRFWALQMFDATSKLPSGIGTGNTADLGSFEECIEVNQRIDSSNSLRGRYCFGETSMNLKEINATITLKLASCLPDSCSTADASTIYKYFGLNISFPENLCQTFADRDKLRFGISEYCGVVFFGIFALVIAASTTYDIYLYTTESQVKHQALVAFSILKNGKKLIAIENNAKQITCMNGIRVISTMWIILDHRYSVQFYFPLWNNFYKETWTRSAGNMFMINAQMAVDTFFLLSGILVTYVYLWSAEKSTSFHIFKFYLHRFLRLTPVLVAVIVFIVTLLRQFASGPLWSSMIHSQLIEGCEKYWWKTLLYIQNYDRTPSMVRNFSVFNCYNNEFSASLTVGI</sequence>
<feature type="transmembrane region" description="Helical" evidence="1">
    <location>
        <begin position="328"/>
        <end position="347"/>
    </location>
</feature>
<dbReference type="AlphaFoldDB" id="A0A1Y1LDV4"/>
<dbReference type="Pfam" id="PF01757">
    <property type="entry name" value="Acyl_transf_3"/>
    <property type="match status" value="1"/>
</dbReference>
<reference evidence="4" key="1">
    <citation type="journal article" date="2016" name="Sci. Rep.">
        <title>Molecular characterization of firefly nuptial gifts: a multi-omics approach sheds light on postcopulatory sexual selection.</title>
        <authorList>
            <person name="Al-Wathiqui N."/>
            <person name="Fallon T.R."/>
            <person name="South A."/>
            <person name="Weng J.K."/>
            <person name="Lewis S.M."/>
        </authorList>
    </citation>
    <scope>NUCLEOTIDE SEQUENCE</scope>
</reference>
<keyword evidence="1" id="KW-0472">Membrane</keyword>
<dbReference type="InterPro" id="IPR006621">
    <property type="entry name" value="Nose-resist-to-fluoxetine_N"/>
</dbReference>
<name>A0A1Y1LDV4_PHOPY</name>
<feature type="signal peptide" evidence="2">
    <location>
        <begin position="1"/>
        <end position="22"/>
    </location>
</feature>
<organism evidence="4">
    <name type="scientific">Photinus pyralis</name>
    <name type="common">Common eastern firefly</name>
    <name type="synonym">Lampyris pyralis</name>
    <dbReference type="NCBI Taxonomy" id="7054"/>
    <lineage>
        <taxon>Eukaryota</taxon>
        <taxon>Metazoa</taxon>
        <taxon>Ecdysozoa</taxon>
        <taxon>Arthropoda</taxon>
        <taxon>Hexapoda</taxon>
        <taxon>Insecta</taxon>
        <taxon>Pterygota</taxon>
        <taxon>Neoptera</taxon>
        <taxon>Endopterygota</taxon>
        <taxon>Coleoptera</taxon>
        <taxon>Polyphaga</taxon>
        <taxon>Elateriformia</taxon>
        <taxon>Elateroidea</taxon>
        <taxon>Lampyridae</taxon>
        <taxon>Lampyrinae</taxon>
        <taxon>Photinus</taxon>
    </lineage>
</organism>
<dbReference type="Pfam" id="PF20146">
    <property type="entry name" value="NRF"/>
    <property type="match status" value="1"/>
</dbReference>
<protein>
    <recommendedName>
        <fullName evidence="3">Nose resistant-to-fluoxetine protein N-terminal domain-containing protein</fullName>
    </recommendedName>
</protein>
<keyword evidence="1" id="KW-1133">Transmembrane helix</keyword>
<evidence type="ECO:0000259" key="3">
    <source>
        <dbReference type="SMART" id="SM00703"/>
    </source>
</evidence>
<feature type="domain" description="Nose resistant-to-fluoxetine protein N-terminal" evidence="3">
    <location>
        <begin position="47"/>
        <end position="166"/>
    </location>
</feature>
<proteinExistence type="predicted"/>
<dbReference type="EMBL" id="GEZM01058173">
    <property type="protein sequence ID" value="JAV71839.1"/>
    <property type="molecule type" value="Transcribed_RNA"/>
</dbReference>
<feature type="transmembrane region" description="Helical" evidence="1">
    <location>
        <begin position="183"/>
        <end position="204"/>
    </location>
</feature>
<accession>A0A1Y1LDV4</accession>
<evidence type="ECO:0000256" key="1">
    <source>
        <dbReference type="SAM" id="Phobius"/>
    </source>
</evidence>
<feature type="chain" id="PRO_5012078677" description="Nose resistant-to-fluoxetine protein N-terminal domain-containing protein" evidence="2">
    <location>
        <begin position="23"/>
        <end position="406"/>
    </location>
</feature>
<dbReference type="InterPro" id="IPR002656">
    <property type="entry name" value="Acyl_transf_3_dom"/>
</dbReference>
<keyword evidence="2" id="KW-0732">Signal</keyword>
<dbReference type="PANTHER" id="PTHR11161:SF0">
    <property type="entry name" value="O-ACYLTRANSFERASE LIKE PROTEIN"/>
    <property type="match status" value="1"/>
</dbReference>
<dbReference type="InterPro" id="IPR052728">
    <property type="entry name" value="O2_lipid_transport_reg"/>
</dbReference>
<dbReference type="GO" id="GO:0016747">
    <property type="term" value="F:acyltransferase activity, transferring groups other than amino-acyl groups"/>
    <property type="evidence" value="ECO:0007669"/>
    <property type="project" value="InterPro"/>
</dbReference>
<feature type="transmembrane region" description="Helical" evidence="1">
    <location>
        <begin position="288"/>
        <end position="308"/>
    </location>
</feature>
<dbReference type="SMART" id="SM00703">
    <property type="entry name" value="NRF"/>
    <property type="match status" value="1"/>
</dbReference>